<protein>
    <recommendedName>
        <fullName evidence="6">RING-type domain-containing protein</fullName>
    </recommendedName>
</protein>
<evidence type="ECO:0000256" key="5">
    <source>
        <dbReference type="SAM" id="Coils"/>
    </source>
</evidence>
<dbReference type="Gramene" id="Kaladp0055s0146.1.v1.1">
    <property type="protein sequence ID" value="Kaladp0055s0146.1.v1.1"/>
    <property type="gene ID" value="Kaladp0055s0146.v1.1"/>
</dbReference>
<dbReference type="InterPro" id="IPR001841">
    <property type="entry name" value="Znf_RING"/>
</dbReference>
<keyword evidence="1" id="KW-0479">Metal-binding</keyword>
<dbReference type="AlphaFoldDB" id="A0A7N0U5P0"/>
<sequence length="280" mass="31247">MAIQAQMYPDSSGLALFGVPEWGGGGAVGLHDEMCLNMQRQQMMVARQMHQLQSQFPQPRNTQFLNQSLGGKNVDDAGMLPFSQSLVEKQRVEIDQYILSQSERLRVLLREQRKRDLADMLKKVEARTSAALKQKDEEIAKAAHRALQLESLVIKLQNENQMWQQLARQNELQIINLTHTIEQLQEAAAFHEGGVGEFYNNAAVVEDTESCCGENAAGAPAEQEQQGGLKMVCSICQTRELGVVFLPCRHLCSCTVCDPMIDSCPVCQTEKKASIEALFH</sequence>
<keyword evidence="2 4" id="KW-0863">Zinc-finger</keyword>
<accession>A0A7N0U5P0</accession>
<dbReference type="OMA" id="EAENQAW"/>
<dbReference type="GO" id="GO:0004842">
    <property type="term" value="F:ubiquitin-protein transferase activity"/>
    <property type="evidence" value="ECO:0007669"/>
    <property type="project" value="TreeGrafter"/>
</dbReference>
<dbReference type="PANTHER" id="PTHR42647:SF6">
    <property type="entry name" value="RING-TYPE DOMAIN-CONTAINING PROTEIN"/>
    <property type="match status" value="1"/>
</dbReference>
<dbReference type="Proteomes" id="UP000594263">
    <property type="component" value="Unplaced"/>
</dbReference>
<dbReference type="Gene3D" id="3.30.40.10">
    <property type="entry name" value="Zinc/RING finger domain, C3HC4 (zinc finger)"/>
    <property type="match status" value="1"/>
</dbReference>
<evidence type="ECO:0000256" key="1">
    <source>
        <dbReference type="ARBA" id="ARBA00022723"/>
    </source>
</evidence>
<dbReference type="Pfam" id="PF13920">
    <property type="entry name" value="zf-C3HC4_3"/>
    <property type="match status" value="1"/>
</dbReference>
<evidence type="ECO:0000313" key="8">
    <source>
        <dbReference type="Proteomes" id="UP000594263"/>
    </source>
</evidence>
<keyword evidence="5" id="KW-0175">Coiled coil</keyword>
<dbReference type="PANTHER" id="PTHR42647">
    <property type="entry name" value="SBP (S-RIBONUCLEASE BINDING PROTEIN) FAMILY PROTEIN"/>
    <property type="match status" value="1"/>
</dbReference>
<dbReference type="PROSITE" id="PS50089">
    <property type="entry name" value="ZF_RING_2"/>
    <property type="match status" value="1"/>
</dbReference>
<reference evidence="7" key="1">
    <citation type="submission" date="2021-01" db="UniProtKB">
        <authorList>
            <consortium name="EnsemblPlants"/>
        </authorList>
    </citation>
    <scope>IDENTIFICATION</scope>
</reference>
<organism evidence="7 8">
    <name type="scientific">Kalanchoe fedtschenkoi</name>
    <name type="common">Lavender scallops</name>
    <name type="synonym">South American air plant</name>
    <dbReference type="NCBI Taxonomy" id="63787"/>
    <lineage>
        <taxon>Eukaryota</taxon>
        <taxon>Viridiplantae</taxon>
        <taxon>Streptophyta</taxon>
        <taxon>Embryophyta</taxon>
        <taxon>Tracheophyta</taxon>
        <taxon>Spermatophyta</taxon>
        <taxon>Magnoliopsida</taxon>
        <taxon>eudicotyledons</taxon>
        <taxon>Gunneridae</taxon>
        <taxon>Pentapetalae</taxon>
        <taxon>Saxifragales</taxon>
        <taxon>Crassulaceae</taxon>
        <taxon>Kalanchoe</taxon>
    </lineage>
</organism>
<keyword evidence="3" id="KW-0862">Zinc</keyword>
<evidence type="ECO:0000256" key="3">
    <source>
        <dbReference type="ARBA" id="ARBA00022833"/>
    </source>
</evidence>
<proteinExistence type="predicted"/>
<keyword evidence="8" id="KW-1185">Reference proteome</keyword>
<name>A0A7N0U5P0_KALFE</name>
<evidence type="ECO:0000259" key="6">
    <source>
        <dbReference type="PROSITE" id="PS50089"/>
    </source>
</evidence>
<evidence type="ECO:0000313" key="7">
    <source>
        <dbReference type="EnsemblPlants" id="Kaladp0055s0146.1.v1.1"/>
    </source>
</evidence>
<dbReference type="InterPro" id="IPR013083">
    <property type="entry name" value="Znf_RING/FYVE/PHD"/>
</dbReference>
<dbReference type="FunFam" id="1.10.1170.10:FF:000002">
    <property type="entry name" value="Baculoviral IAP repeat containing 7"/>
    <property type="match status" value="1"/>
</dbReference>
<dbReference type="GO" id="GO:0008270">
    <property type="term" value="F:zinc ion binding"/>
    <property type="evidence" value="ECO:0007669"/>
    <property type="project" value="UniProtKB-KW"/>
</dbReference>
<dbReference type="EnsemblPlants" id="Kaladp0055s0146.1.v1.1">
    <property type="protein sequence ID" value="Kaladp0055s0146.1.v1.1"/>
    <property type="gene ID" value="Kaladp0055s0146.v1.1"/>
</dbReference>
<feature type="coiled-coil region" evidence="5">
    <location>
        <begin position="132"/>
        <end position="187"/>
    </location>
</feature>
<evidence type="ECO:0000256" key="4">
    <source>
        <dbReference type="PROSITE-ProRule" id="PRU00175"/>
    </source>
</evidence>
<evidence type="ECO:0000256" key="2">
    <source>
        <dbReference type="ARBA" id="ARBA00022771"/>
    </source>
</evidence>
<feature type="domain" description="RING-type" evidence="6">
    <location>
        <begin position="233"/>
        <end position="268"/>
    </location>
</feature>